<proteinExistence type="predicted"/>
<keyword evidence="2" id="KW-1185">Reference proteome</keyword>
<comment type="caution">
    <text evidence="1">The sequence shown here is derived from an EMBL/GenBank/DDBJ whole genome shotgun (WGS) entry which is preliminary data.</text>
</comment>
<accession>A0A9P7VKD5</accession>
<dbReference type="AlphaFoldDB" id="A0A9P7VKD5"/>
<dbReference type="GeneID" id="66101793"/>
<sequence length="187" mass="19587">MEVTIVVRDVVLKLDDVAVKDGEGVVVCVSEVVDTTEDVVDVDRTDVVEVTVAVVDDVDGVTDVIENVELDVGVDVATAKEVLLLLLVVMIDVDDVEDIVEVSLVDAASLVVVGVIDDPPLDPDPAALKTTPALSVTDTYPSPVEVAYISSAQSIGCLFIRTYGGGLAGAGFARRSLTRAQLALKSH</sequence>
<dbReference type="RefSeq" id="XP_043035678.1">
    <property type="nucleotide sequence ID" value="XM_043179499.1"/>
</dbReference>
<dbReference type="Proteomes" id="UP000812287">
    <property type="component" value="Unassembled WGS sequence"/>
</dbReference>
<organism evidence="1 2">
    <name type="scientific">Guyanagaster necrorhizus</name>
    <dbReference type="NCBI Taxonomy" id="856835"/>
    <lineage>
        <taxon>Eukaryota</taxon>
        <taxon>Fungi</taxon>
        <taxon>Dikarya</taxon>
        <taxon>Basidiomycota</taxon>
        <taxon>Agaricomycotina</taxon>
        <taxon>Agaricomycetes</taxon>
        <taxon>Agaricomycetidae</taxon>
        <taxon>Agaricales</taxon>
        <taxon>Marasmiineae</taxon>
        <taxon>Physalacriaceae</taxon>
        <taxon>Guyanagaster</taxon>
    </lineage>
</organism>
<evidence type="ECO:0000313" key="2">
    <source>
        <dbReference type="Proteomes" id="UP000812287"/>
    </source>
</evidence>
<protein>
    <submittedName>
        <fullName evidence="1">Uncharacterized protein</fullName>
    </submittedName>
</protein>
<name>A0A9P7VKD5_9AGAR</name>
<reference evidence="1" key="1">
    <citation type="submission" date="2020-11" db="EMBL/GenBank/DDBJ databases">
        <title>Adaptations for nitrogen fixation in a non-lichenized fungal sporocarp promotes dispersal by wood-feeding termites.</title>
        <authorList>
            <consortium name="DOE Joint Genome Institute"/>
            <person name="Koch R.A."/>
            <person name="Yoon G."/>
            <person name="Arayal U."/>
            <person name="Lail K."/>
            <person name="Amirebrahimi M."/>
            <person name="Labutti K."/>
            <person name="Lipzen A."/>
            <person name="Riley R."/>
            <person name="Barry K."/>
            <person name="Henrissat B."/>
            <person name="Grigoriev I.V."/>
            <person name="Herr J.R."/>
            <person name="Aime M.C."/>
        </authorList>
    </citation>
    <scope>NUCLEOTIDE SEQUENCE</scope>
    <source>
        <strain evidence="1">MCA 3950</strain>
    </source>
</reference>
<dbReference type="EMBL" id="MU250553">
    <property type="protein sequence ID" value="KAG7442178.1"/>
    <property type="molecule type" value="Genomic_DNA"/>
</dbReference>
<gene>
    <name evidence="1" type="ORF">BT62DRAFT_1079502</name>
</gene>
<evidence type="ECO:0000313" key="1">
    <source>
        <dbReference type="EMBL" id="KAG7442178.1"/>
    </source>
</evidence>